<evidence type="ECO:0000256" key="1">
    <source>
        <dbReference type="SAM" id="MobiDB-lite"/>
    </source>
</evidence>
<keyword evidence="2" id="KW-0812">Transmembrane</keyword>
<keyword evidence="2" id="KW-0472">Membrane</keyword>
<keyword evidence="2" id="KW-1133">Transmembrane helix</keyword>
<evidence type="ECO:0000313" key="3">
    <source>
        <dbReference type="EMBL" id="MRG91179.1"/>
    </source>
</evidence>
<proteinExistence type="predicted"/>
<protein>
    <submittedName>
        <fullName evidence="3">Uncharacterized protein</fullName>
    </submittedName>
</protein>
<comment type="caution">
    <text evidence="3">The sequence shown here is derived from an EMBL/GenBank/DDBJ whole genome shotgun (WGS) entry which is preliminary data.</text>
</comment>
<dbReference type="EMBL" id="WJIE01000001">
    <property type="protein sequence ID" value="MRG91179.1"/>
    <property type="molecule type" value="Genomic_DNA"/>
</dbReference>
<evidence type="ECO:0000256" key="2">
    <source>
        <dbReference type="SAM" id="Phobius"/>
    </source>
</evidence>
<keyword evidence="4" id="KW-1185">Reference proteome</keyword>
<accession>A0A6N7PGP8</accession>
<dbReference type="OrthoDB" id="9837791at2"/>
<feature type="transmembrane region" description="Helical" evidence="2">
    <location>
        <begin position="163"/>
        <end position="187"/>
    </location>
</feature>
<dbReference type="AlphaFoldDB" id="A0A6N7PGP8"/>
<feature type="transmembrane region" description="Helical" evidence="2">
    <location>
        <begin position="193"/>
        <end position="214"/>
    </location>
</feature>
<evidence type="ECO:0000313" key="4">
    <source>
        <dbReference type="Proteomes" id="UP000440224"/>
    </source>
</evidence>
<sequence>MTAPFRERRLSSAEVRKILRRALDLAERDAETEALASSMTEDELARHAAELGIPGTAIRGAVNERAPLEEKTEASNELLGAPLRTLLEEEIDGEIGADSHEDLVEAIQTVMGEAGQVQIVGKTVTWTPTVLPQAQPRQLSVTVRSRNGKTLVRVDERHSNLAAGLYFGIGFGFGLGGGVPVAMSIALATKSGLPATLAGLACLVIGFLIPRLIFPYVVRRRTRKHRDLRDRLARVVRAAARAGAPRKRKRQRIAAAAAEAEAEAESEAEAEAEAEVVGGRARR</sequence>
<gene>
    <name evidence="3" type="ORF">GF068_04480</name>
</gene>
<organism evidence="3 4">
    <name type="scientific">Polyangium spumosum</name>
    <dbReference type="NCBI Taxonomy" id="889282"/>
    <lineage>
        <taxon>Bacteria</taxon>
        <taxon>Pseudomonadati</taxon>
        <taxon>Myxococcota</taxon>
        <taxon>Polyangia</taxon>
        <taxon>Polyangiales</taxon>
        <taxon>Polyangiaceae</taxon>
        <taxon>Polyangium</taxon>
    </lineage>
</organism>
<feature type="region of interest" description="Disordered" evidence="1">
    <location>
        <begin position="261"/>
        <end position="283"/>
    </location>
</feature>
<dbReference type="RefSeq" id="WP_153818004.1">
    <property type="nucleotide sequence ID" value="NZ_WJIE01000001.1"/>
</dbReference>
<feature type="compositionally biased region" description="Acidic residues" evidence="1">
    <location>
        <begin position="261"/>
        <end position="274"/>
    </location>
</feature>
<name>A0A6N7PGP8_9BACT</name>
<dbReference type="Proteomes" id="UP000440224">
    <property type="component" value="Unassembled WGS sequence"/>
</dbReference>
<reference evidence="3 4" key="1">
    <citation type="submission" date="2019-10" db="EMBL/GenBank/DDBJ databases">
        <title>A soil myxobacterium in the family Polyangiaceae.</title>
        <authorList>
            <person name="Li Y."/>
            <person name="Wang J."/>
        </authorList>
    </citation>
    <scope>NUCLEOTIDE SEQUENCE [LARGE SCALE GENOMIC DNA]</scope>
    <source>
        <strain evidence="3 4">DSM 14734</strain>
    </source>
</reference>